<dbReference type="InterPro" id="IPR016024">
    <property type="entry name" value="ARM-type_fold"/>
</dbReference>
<feature type="signal peptide" evidence="1">
    <location>
        <begin position="1"/>
        <end position="20"/>
    </location>
</feature>
<dbReference type="EMBL" id="LPWH01000122">
    <property type="protein sequence ID" value="POQ98460.1"/>
    <property type="molecule type" value="Genomic_DNA"/>
</dbReference>
<dbReference type="SUPFAM" id="SSF48371">
    <property type="entry name" value="ARM repeat"/>
    <property type="match status" value="1"/>
</dbReference>
<dbReference type="InterPro" id="IPR011989">
    <property type="entry name" value="ARM-like"/>
</dbReference>
<evidence type="ECO:0008006" key="4">
    <source>
        <dbReference type="Google" id="ProtNLM"/>
    </source>
</evidence>
<accession>A0A2S4JGC2</accession>
<protein>
    <recommendedName>
        <fullName evidence="4">HEAT repeat domain-containing protein</fullName>
    </recommendedName>
</protein>
<gene>
    <name evidence="2" type="ORF">AU468_12765</name>
</gene>
<keyword evidence="1" id="KW-0732">Signal</keyword>
<proteinExistence type="predicted"/>
<evidence type="ECO:0000313" key="3">
    <source>
        <dbReference type="Proteomes" id="UP000237350"/>
    </source>
</evidence>
<organism evidence="2 3">
    <name type="scientific">Alkalispirochaeta sphaeroplastigenens</name>
    <dbReference type="NCBI Taxonomy" id="1187066"/>
    <lineage>
        <taxon>Bacteria</taxon>
        <taxon>Pseudomonadati</taxon>
        <taxon>Spirochaetota</taxon>
        <taxon>Spirochaetia</taxon>
        <taxon>Spirochaetales</taxon>
        <taxon>Spirochaetaceae</taxon>
        <taxon>Alkalispirochaeta</taxon>
    </lineage>
</organism>
<sequence length="233" mass="25589">MKMRYVLLGLVLMAPLWVMAEEQEGAPGRTIEDLFLSQDIELQILRSQALGTDPEMKRLALRSIRAMVEQGVASDGVFVVLEALASEGVSRQVRSQGAIVNNFPLIRREATELLGQVGGERAKNTLLRVLRDDPEVVVLAEAAYALGSIGLNQNNEVSDYLVHTLLRENARSTPDNNLAYSIVISLERLSEANGGLANPEVINALIETASSPYIRTVRMRAVDAIVNMRDHGR</sequence>
<evidence type="ECO:0000313" key="2">
    <source>
        <dbReference type="EMBL" id="POQ98460.1"/>
    </source>
</evidence>
<dbReference type="Pfam" id="PF13646">
    <property type="entry name" value="HEAT_2"/>
    <property type="match status" value="1"/>
</dbReference>
<comment type="caution">
    <text evidence="2">The sequence shown here is derived from an EMBL/GenBank/DDBJ whole genome shotgun (WGS) entry which is preliminary data.</text>
</comment>
<dbReference type="RefSeq" id="WP_181015611.1">
    <property type="nucleotide sequence ID" value="NZ_LPWH01000122.1"/>
</dbReference>
<name>A0A2S4JGC2_9SPIO</name>
<dbReference type="AlphaFoldDB" id="A0A2S4JGC2"/>
<dbReference type="Proteomes" id="UP000237350">
    <property type="component" value="Unassembled WGS sequence"/>
</dbReference>
<reference evidence="3" key="1">
    <citation type="submission" date="2015-12" db="EMBL/GenBank/DDBJ databases">
        <authorList>
            <person name="Lodha T.D."/>
            <person name="Chintalapati S."/>
            <person name="Chintalapati V.R."/>
            <person name="Sravanthi T."/>
        </authorList>
    </citation>
    <scope>NUCLEOTIDE SEQUENCE [LARGE SCALE GENOMIC DNA]</scope>
    <source>
        <strain evidence="3">JC133</strain>
    </source>
</reference>
<keyword evidence="3" id="KW-1185">Reference proteome</keyword>
<dbReference type="Gene3D" id="1.25.10.10">
    <property type="entry name" value="Leucine-rich Repeat Variant"/>
    <property type="match status" value="1"/>
</dbReference>
<feature type="chain" id="PRO_5015703685" description="HEAT repeat domain-containing protein" evidence="1">
    <location>
        <begin position="21"/>
        <end position="233"/>
    </location>
</feature>
<evidence type="ECO:0000256" key="1">
    <source>
        <dbReference type="SAM" id="SignalP"/>
    </source>
</evidence>